<protein>
    <recommendedName>
        <fullName evidence="1">C2H2-type domain-containing protein</fullName>
    </recommendedName>
</protein>
<dbReference type="InterPro" id="IPR013087">
    <property type="entry name" value="Znf_C2H2_type"/>
</dbReference>
<evidence type="ECO:0000313" key="2">
    <source>
        <dbReference type="EMBL" id="EKD00038.1"/>
    </source>
</evidence>
<comment type="caution">
    <text evidence="2">The sequence shown here is derived from an EMBL/GenBank/DDBJ whole genome shotgun (WGS) entry which is preliminary data.</text>
</comment>
<evidence type="ECO:0000313" key="3">
    <source>
        <dbReference type="Proteomes" id="UP000006757"/>
    </source>
</evidence>
<dbReference type="SMART" id="SM00355">
    <property type="entry name" value="ZnF_C2H2"/>
    <property type="match status" value="4"/>
</dbReference>
<proteinExistence type="predicted"/>
<gene>
    <name evidence="2" type="ORF">A1Q2_05696</name>
</gene>
<dbReference type="EMBL" id="AMBO01000352">
    <property type="protein sequence ID" value="EKD00038.1"/>
    <property type="molecule type" value="Genomic_DNA"/>
</dbReference>
<sequence>MMRRGWTKKLLADRAAGKEQQGPTVIPISQMPDEQRTAYLAEISADERPQRWHDACENALLAQPVVAPANTVQPYPGQPSEPGAVGCECFKVLPPQKDIVEHLHLHHVLPKQVDEALEMWGQIHELKTCPWQGCGADVGEAKEFAAHLASKHEGDHRCMVPTAYMTACNERATAEHLEYHHGLISYEESNEERKSHCGQHLVVYCTVCFRFVRGRMLLTDHMDSHIDEVVTLIKSDDRCLGKGGILSAWRREVFCPKCVHDTTLDPEERLKGYEDLVGHLSTHLIFHKPDTILQCFFPSCSATSTPLDLADHISNHHRIRMFQEGLDGIHGDPGKLMLPTDDPNIQLQMDLHVLPICQ</sequence>
<keyword evidence="3" id="KW-1185">Reference proteome</keyword>
<feature type="domain" description="C2H2-type" evidence="1">
    <location>
        <begin position="205"/>
        <end position="225"/>
    </location>
</feature>
<name>K1VTL2_TRIAC</name>
<dbReference type="PROSITE" id="PS00028">
    <property type="entry name" value="ZINC_FINGER_C2H2_1"/>
    <property type="match status" value="1"/>
</dbReference>
<dbReference type="InParanoid" id="K1VTL2"/>
<dbReference type="HOGENOM" id="CLU_774310_0_0_1"/>
<evidence type="ECO:0000259" key="1">
    <source>
        <dbReference type="PROSITE" id="PS00028"/>
    </source>
</evidence>
<reference evidence="2 3" key="1">
    <citation type="journal article" date="2012" name="Eukaryot. Cell">
        <title>Genome sequence of the Trichosporon asahii environmental strain CBS 8904.</title>
        <authorList>
            <person name="Yang R.Y."/>
            <person name="Li H.T."/>
            <person name="Zhu H."/>
            <person name="Zhou G.P."/>
            <person name="Wang M."/>
            <person name="Wang L."/>
        </authorList>
    </citation>
    <scope>NUCLEOTIDE SEQUENCE [LARGE SCALE GENOMIC DNA]</scope>
    <source>
        <strain evidence="2 3">CBS 8904</strain>
    </source>
</reference>
<dbReference type="Proteomes" id="UP000006757">
    <property type="component" value="Unassembled WGS sequence"/>
</dbReference>
<accession>K1VTL2</accession>
<organism evidence="2 3">
    <name type="scientific">Trichosporon asahii var. asahii (strain CBS 8904)</name>
    <name type="common">Yeast</name>
    <dbReference type="NCBI Taxonomy" id="1220162"/>
    <lineage>
        <taxon>Eukaryota</taxon>
        <taxon>Fungi</taxon>
        <taxon>Dikarya</taxon>
        <taxon>Basidiomycota</taxon>
        <taxon>Agaricomycotina</taxon>
        <taxon>Tremellomycetes</taxon>
        <taxon>Trichosporonales</taxon>
        <taxon>Trichosporonaceae</taxon>
        <taxon>Trichosporon</taxon>
    </lineage>
</organism>
<dbReference type="AlphaFoldDB" id="K1VTL2"/>